<comment type="caution">
    <text evidence="1">The sequence shown here is derived from an EMBL/GenBank/DDBJ whole genome shotgun (WGS) entry which is preliminary data.</text>
</comment>
<dbReference type="EMBL" id="JAGEPF010000006">
    <property type="protein sequence ID" value="MBO2458178.1"/>
    <property type="molecule type" value="Genomic_DNA"/>
</dbReference>
<organism evidence="1 2">
    <name type="scientific">Actinomadura violacea</name>
    <dbReference type="NCBI Taxonomy" id="2819934"/>
    <lineage>
        <taxon>Bacteria</taxon>
        <taxon>Bacillati</taxon>
        <taxon>Actinomycetota</taxon>
        <taxon>Actinomycetes</taxon>
        <taxon>Streptosporangiales</taxon>
        <taxon>Thermomonosporaceae</taxon>
        <taxon>Actinomadura</taxon>
    </lineage>
</organism>
<proteinExistence type="predicted"/>
<protein>
    <submittedName>
        <fullName evidence="1">Uncharacterized protein</fullName>
    </submittedName>
</protein>
<keyword evidence="2" id="KW-1185">Reference proteome</keyword>
<gene>
    <name evidence="1" type="ORF">J4709_11420</name>
</gene>
<dbReference type="Proteomes" id="UP000680206">
    <property type="component" value="Unassembled WGS sequence"/>
</dbReference>
<accession>A0ABS3RNP8</accession>
<evidence type="ECO:0000313" key="1">
    <source>
        <dbReference type="EMBL" id="MBO2458178.1"/>
    </source>
</evidence>
<evidence type="ECO:0000313" key="2">
    <source>
        <dbReference type="Proteomes" id="UP000680206"/>
    </source>
</evidence>
<reference evidence="1 2" key="1">
    <citation type="submission" date="2021-03" db="EMBL/GenBank/DDBJ databases">
        <title>Actinomadura violae sp. nov., isolated from lichen in Thailand.</title>
        <authorList>
            <person name="Kanchanasin P."/>
            <person name="Saeng-In P."/>
            <person name="Phongsopitanun W."/>
            <person name="Yuki M."/>
            <person name="Kudo T."/>
            <person name="Ohkuma M."/>
            <person name="Tanasupawat S."/>
        </authorList>
    </citation>
    <scope>NUCLEOTIDE SEQUENCE [LARGE SCALE GENOMIC DNA]</scope>
    <source>
        <strain evidence="1 2">LCR2-06</strain>
    </source>
</reference>
<sequence>MYTTNDIPGNTRKIKVLEIRVGQPAVSHHSALSNLSDAAEDLRPDAIIGIAFTIFQAPVSHGRSVMSEPEFVAYGTCVRYETHA</sequence>
<dbReference type="SUPFAM" id="SSF117782">
    <property type="entry name" value="YbjQ-like"/>
    <property type="match status" value="1"/>
</dbReference>
<dbReference type="RefSeq" id="WP_208239930.1">
    <property type="nucleotide sequence ID" value="NZ_JAGEPF010000006.1"/>
</dbReference>
<dbReference type="InterPro" id="IPR035439">
    <property type="entry name" value="UPF0145_dom_sf"/>
</dbReference>
<name>A0ABS3RNP8_9ACTN</name>